<dbReference type="PANTHER" id="PTHR34153">
    <property type="entry name" value="SI:CH211-262H13.3-RELATED-RELATED"/>
    <property type="match status" value="1"/>
</dbReference>
<evidence type="ECO:0000313" key="2">
    <source>
        <dbReference type="EMBL" id="CAD7249841.1"/>
    </source>
</evidence>
<accession>A0A7R9A983</accession>
<feature type="region of interest" description="Disordered" evidence="1">
    <location>
        <begin position="128"/>
        <end position="157"/>
    </location>
</feature>
<reference evidence="2" key="1">
    <citation type="submission" date="2020-11" db="EMBL/GenBank/DDBJ databases">
        <authorList>
            <person name="Tran Van P."/>
        </authorList>
    </citation>
    <scope>NUCLEOTIDE SEQUENCE</scope>
</reference>
<proteinExistence type="predicted"/>
<feature type="region of interest" description="Disordered" evidence="1">
    <location>
        <begin position="72"/>
        <end position="114"/>
    </location>
</feature>
<organism evidence="2">
    <name type="scientific">Darwinula stevensoni</name>
    <dbReference type="NCBI Taxonomy" id="69355"/>
    <lineage>
        <taxon>Eukaryota</taxon>
        <taxon>Metazoa</taxon>
        <taxon>Ecdysozoa</taxon>
        <taxon>Arthropoda</taxon>
        <taxon>Crustacea</taxon>
        <taxon>Oligostraca</taxon>
        <taxon>Ostracoda</taxon>
        <taxon>Podocopa</taxon>
        <taxon>Podocopida</taxon>
        <taxon>Darwinulocopina</taxon>
        <taxon>Darwinuloidea</taxon>
        <taxon>Darwinulidae</taxon>
        <taxon>Darwinula</taxon>
    </lineage>
</organism>
<sequence length="328" mass="36230">MADLLLVVPADCFIMKRAGFWSNGMQLKKLFLAESPPRSSTTRHRCVTEKTKELIKASENDEYSHAHNQTVSLSGGATDANHSLDIGSHQSSDDSISEELGSSVLMPRSSRGPSVDADVRYSVFSSSKAASSSMSQGHPFARSSAGGSLPLMRHSPKSAGLPEPLIKLIVHIHETTRENHKLLKSLLEVIEKKPFDFGSHTEPPFSCPQLPVLDEEGLEKLELCLSDQDDREQMKRLLSALGGRSPREITGRLLQGLMADDLAVQFNFEGRGSKHAFRDLCTFEVLIGTAHKYLTTERVLRRLKARPPNRIYRLAGRALSSSEYHGLL</sequence>
<gene>
    <name evidence="2" type="ORF">DSTB1V02_LOCUS9628</name>
</gene>
<evidence type="ECO:0000256" key="1">
    <source>
        <dbReference type="SAM" id="MobiDB-lite"/>
    </source>
</evidence>
<dbReference type="AlphaFoldDB" id="A0A7R9A983"/>
<dbReference type="Proteomes" id="UP000677054">
    <property type="component" value="Unassembled WGS sequence"/>
</dbReference>
<protein>
    <recommendedName>
        <fullName evidence="4">DUF4806 domain-containing protein</fullName>
    </recommendedName>
</protein>
<dbReference type="EMBL" id="CAJPEV010002511">
    <property type="protein sequence ID" value="CAG0897162.1"/>
    <property type="molecule type" value="Genomic_DNA"/>
</dbReference>
<dbReference type="OrthoDB" id="7554902at2759"/>
<evidence type="ECO:0000313" key="3">
    <source>
        <dbReference type="Proteomes" id="UP000677054"/>
    </source>
</evidence>
<dbReference type="PANTHER" id="PTHR34153:SF2">
    <property type="entry name" value="SI:CH211-262H13.3-RELATED"/>
    <property type="match status" value="1"/>
</dbReference>
<name>A0A7R9A983_9CRUS</name>
<dbReference type="EMBL" id="LR902028">
    <property type="protein sequence ID" value="CAD7249841.1"/>
    <property type="molecule type" value="Genomic_DNA"/>
</dbReference>
<evidence type="ECO:0008006" key="4">
    <source>
        <dbReference type="Google" id="ProtNLM"/>
    </source>
</evidence>
<keyword evidence="3" id="KW-1185">Reference proteome</keyword>